<keyword evidence="2" id="KW-1185">Reference proteome</keyword>
<dbReference type="EMBL" id="CP066744">
    <property type="protein sequence ID" value="QQK07850.1"/>
    <property type="molecule type" value="Genomic_DNA"/>
</dbReference>
<evidence type="ECO:0000313" key="1">
    <source>
        <dbReference type="EMBL" id="QQK07850.1"/>
    </source>
</evidence>
<organism evidence="1 2">
    <name type="scientific">Miniphocaeibacter halophilus</name>
    <dbReference type="NCBI Taxonomy" id="2931922"/>
    <lineage>
        <taxon>Bacteria</taxon>
        <taxon>Bacillati</taxon>
        <taxon>Bacillota</taxon>
        <taxon>Tissierellia</taxon>
        <taxon>Tissierellales</taxon>
        <taxon>Peptoniphilaceae</taxon>
        <taxon>Miniphocaeibacter</taxon>
    </lineage>
</organism>
<protein>
    <submittedName>
        <fullName evidence="1">Response regulator transcription factor</fullName>
    </submittedName>
</protein>
<gene>
    <name evidence="1" type="ORF">JFY71_11325</name>
</gene>
<dbReference type="Proteomes" id="UP000595814">
    <property type="component" value="Chromosome"/>
</dbReference>
<reference evidence="1 2" key="1">
    <citation type="journal article" date="2022" name="Int. J. Syst. Evol. Microbiol.">
        <title>Miniphocaeibacter halophilus sp. nov., an ammonium-tolerant acetate-producing bacterium isolated from a biogas system.</title>
        <authorList>
            <person name="Schnurer A."/>
            <person name="Singh A."/>
            <person name="Bi S."/>
            <person name="Qiao W."/>
            <person name="Westerholm M."/>
        </authorList>
    </citation>
    <scope>NUCLEOTIDE SEQUENCE [LARGE SCALE GENOMIC DNA]</scope>
    <source>
        <strain evidence="1 2">AMB_01</strain>
    </source>
</reference>
<proteinExistence type="predicted"/>
<evidence type="ECO:0000313" key="2">
    <source>
        <dbReference type="Proteomes" id="UP000595814"/>
    </source>
</evidence>
<name>A0AC61MQ96_9FIRM</name>
<sequence>MNIIIIDDDKMITYALKTIVESDREIEVVGIGYGYEDAISFLEKEIIDIALLDIRMGDKTGIDILEYINNKNIATRVLFLTTFLDDEYIKNALSLGAYGYILKDDFENIIPAIKAVNAGQKVFGSNVLNTIYNESVNKKEISKILTEKELIILKEVAEGLNNKEISNKLYLSEGTIRNYISSILEKLDLRDRTQLAIYYLNNK</sequence>
<accession>A0AC61MQ96</accession>